<reference evidence="3" key="1">
    <citation type="submission" date="2014-06" db="EMBL/GenBank/DDBJ databases">
        <authorList>
            <person name="Le Roux Frederique"/>
        </authorList>
    </citation>
    <scope>NUCLEOTIDE SEQUENCE [LARGE SCALE GENOMIC DNA]</scope>
    <source>
        <strain evidence="3">J5-5</strain>
    </source>
</reference>
<name>A0A822MP42_9VIBR</name>
<dbReference type="Proteomes" id="UP000049495">
    <property type="component" value="Unassembled WGS sequence"/>
</dbReference>
<evidence type="ECO:0000313" key="2">
    <source>
        <dbReference type="EMBL" id="CDT03296.1"/>
    </source>
</evidence>
<dbReference type="AlphaFoldDB" id="A0A822MP42"/>
<comment type="caution">
    <text evidence="2">The sequence shown here is derived from an EMBL/GenBank/DDBJ whole genome shotgun (WGS) entry which is preliminary data.</text>
</comment>
<keyword evidence="1" id="KW-1133">Transmembrane helix</keyword>
<keyword evidence="1" id="KW-0472">Membrane</keyword>
<protein>
    <submittedName>
        <fullName evidence="2">Uncharacterized protein</fullName>
    </submittedName>
</protein>
<organism evidence="2 3">
    <name type="scientific">Vibrio crassostreae</name>
    <dbReference type="NCBI Taxonomy" id="246167"/>
    <lineage>
        <taxon>Bacteria</taxon>
        <taxon>Pseudomonadati</taxon>
        <taxon>Pseudomonadota</taxon>
        <taxon>Gammaproteobacteria</taxon>
        <taxon>Vibrionales</taxon>
        <taxon>Vibrionaceae</taxon>
        <taxon>Vibrio</taxon>
    </lineage>
</organism>
<proteinExistence type="predicted"/>
<evidence type="ECO:0000256" key="1">
    <source>
        <dbReference type="SAM" id="Phobius"/>
    </source>
</evidence>
<feature type="transmembrane region" description="Helical" evidence="1">
    <location>
        <begin position="20"/>
        <end position="38"/>
    </location>
</feature>
<sequence length="58" mass="6821">MALFSELWLRVWCGYLGHGFMVNHSWTLIRVVVGIAFYQRINRYGRWGMGIQRKCVGS</sequence>
<accession>A0A822MP42</accession>
<dbReference type="EMBL" id="CCJV01000043">
    <property type="protein sequence ID" value="CDT03296.1"/>
    <property type="molecule type" value="Genomic_DNA"/>
</dbReference>
<gene>
    <name evidence="2" type="ORF">VCR5J5_1370182</name>
</gene>
<keyword evidence="1" id="KW-0812">Transmembrane</keyword>
<evidence type="ECO:0000313" key="3">
    <source>
        <dbReference type="Proteomes" id="UP000049495"/>
    </source>
</evidence>